<dbReference type="Proteomes" id="UP001595898">
    <property type="component" value="Unassembled WGS sequence"/>
</dbReference>
<accession>A0ABD5PTT6</accession>
<dbReference type="AlphaFoldDB" id="A0ABD5PTT6"/>
<proteinExistence type="predicted"/>
<keyword evidence="2" id="KW-1185">Reference proteome</keyword>
<dbReference type="RefSeq" id="WP_250139980.1">
    <property type="nucleotide sequence ID" value="NZ_JALIQP010000002.1"/>
</dbReference>
<organism evidence="1 2">
    <name type="scientific">Halosolutus amylolyticus</name>
    <dbReference type="NCBI Taxonomy" id="2932267"/>
    <lineage>
        <taxon>Archaea</taxon>
        <taxon>Methanobacteriati</taxon>
        <taxon>Methanobacteriota</taxon>
        <taxon>Stenosarchaea group</taxon>
        <taxon>Halobacteria</taxon>
        <taxon>Halobacteriales</taxon>
        <taxon>Natrialbaceae</taxon>
        <taxon>Halosolutus</taxon>
    </lineage>
</organism>
<reference evidence="1 2" key="1">
    <citation type="journal article" date="2019" name="Int. J. Syst. Evol. Microbiol.">
        <title>The Global Catalogue of Microorganisms (GCM) 10K type strain sequencing project: providing services to taxonomists for standard genome sequencing and annotation.</title>
        <authorList>
            <consortium name="The Broad Institute Genomics Platform"/>
            <consortium name="The Broad Institute Genome Sequencing Center for Infectious Disease"/>
            <person name="Wu L."/>
            <person name="Ma J."/>
        </authorList>
    </citation>
    <scope>NUCLEOTIDE SEQUENCE [LARGE SCALE GENOMIC DNA]</scope>
    <source>
        <strain evidence="1 2">WLHS5</strain>
    </source>
</reference>
<evidence type="ECO:0008006" key="3">
    <source>
        <dbReference type="Google" id="ProtNLM"/>
    </source>
</evidence>
<dbReference type="EMBL" id="JBHSFA010000007">
    <property type="protein sequence ID" value="MFC4543344.1"/>
    <property type="molecule type" value="Genomic_DNA"/>
</dbReference>
<protein>
    <recommendedName>
        <fullName evidence="3">Restriction endonuclease</fullName>
    </recommendedName>
</protein>
<evidence type="ECO:0000313" key="1">
    <source>
        <dbReference type="EMBL" id="MFC4543344.1"/>
    </source>
</evidence>
<name>A0ABD5PTT6_9EURY</name>
<gene>
    <name evidence="1" type="ORF">ACFO5R_15550</name>
</gene>
<sequence>MSQAPDRRWEDVFQLPSFFDRLEDEGGISVLDLVEELTASGQVDIDVYGIVYHDRGIRAPGYDATFVHEPTGSRGRPAFSVEVDTVGPRNTWEKFDDTLSWDVYLVRTDDLAAIAWLSDEEYKVEDADHFQSKQEAVAAGRFSFGVFLYDEAAWTQRVERLRATNAPAFLLQDDGQPIFPETQAEFYDVVDSTVTEFRTTGGNAPSYLGVLELEVTID</sequence>
<evidence type="ECO:0000313" key="2">
    <source>
        <dbReference type="Proteomes" id="UP001595898"/>
    </source>
</evidence>
<comment type="caution">
    <text evidence="1">The sequence shown here is derived from an EMBL/GenBank/DDBJ whole genome shotgun (WGS) entry which is preliminary data.</text>
</comment>